<evidence type="ECO:0000313" key="1">
    <source>
        <dbReference type="EMBL" id="EME88288.1"/>
    </source>
</evidence>
<dbReference type="KEGG" id="pfj:MYCFIDRAFT_192495"/>
<keyword evidence="2" id="KW-1185">Reference proteome</keyword>
<gene>
    <name evidence="1" type="ORF">MYCFIDRAFT_192495</name>
</gene>
<dbReference type="GeneID" id="19335277"/>
<sequence>MRQEQRNVQESSAGDISTHFGVRFSRIKIAVKRSSSGRLMARQERTYNLWFLLLGTALSGSDDDYSTALIAVSPMGDHERFECAACNRRPQVASGENVAALVRESRDTNQTTNPGLRGCEWDTLASTAEGAEDALREPNKRANYCIGRPCARDGETSTGRLCSV</sequence>
<proteinExistence type="predicted"/>
<name>N1QB47_PSEFD</name>
<organism evidence="1 2">
    <name type="scientific">Pseudocercospora fijiensis (strain CIRAD86)</name>
    <name type="common">Black leaf streak disease fungus</name>
    <name type="synonym">Mycosphaerella fijiensis</name>
    <dbReference type="NCBI Taxonomy" id="383855"/>
    <lineage>
        <taxon>Eukaryota</taxon>
        <taxon>Fungi</taxon>
        <taxon>Dikarya</taxon>
        <taxon>Ascomycota</taxon>
        <taxon>Pezizomycotina</taxon>
        <taxon>Dothideomycetes</taxon>
        <taxon>Dothideomycetidae</taxon>
        <taxon>Mycosphaerellales</taxon>
        <taxon>Mycosphaerellaceae</taxon>
        <taxon>Pseudocercospora</taxon>
    </lineage>
</organism>
<reference evidence="1 2" key="1">
    <citation type="journal article" date="2012" name="PLoS Pathog.">
        <title>Diverse lifestyles and strategies of plant pathogenesis encoded in the genomes of eighteen Dothideomycetes fungi.</title>
        <authorList>
            <person name="Ohm R.A."/>
            <person name="Feau N."/>
            <person name="Henrissat B."/>
            <person name="Schoch C.L."/>
            <person name="Horwitz B.A."/>
            <person name="Barry K.W."/>
            <person name="Condon B.J."/>
            <person name="Copeland A.C."/>
            <person name="Dhillon B."/>
            <person name="Glaser F."/>
            <person name="Hesse C.N."/>
            <person name="Kosti I."/>
            <person name="LaButti K."/>
            <person name="Lindquist E.A."/>
            <person name="Lucas S."/>
            <person name="Salamov A.A."/>
            <person name="Bradshaw R.E."/>
            <person name="Ciuffetti L."/>
            <person name="Hamelin R.C."/>
            <person name="Kema G.H.J."/>
            <person name="Lawrence C."/>
            <person name="Scott J.A."/>
            <person name="Spatafora J.W."/>
            <person name="Turgeon B.G."/>
            <person name="de Wit P.J.G.M."/>
            <person name="Zhong S."/>
            <person name="Goodwin S.B."/>
            <person name="Grigoriev I.V."/>
        </authorList>
    </citation>
    <scope>NUCLEOTIDE SEQUENCE [LARGE SCALE GENOMIC DNA]</scope>
    <source>
        <strain evidence="1 2">CIRAD86</strain>
    </source>
</reference>
<protein>
    <submittedName>
        <fullName evidence="1">Uncharacterized protein</fullName>
    </submittedName>
</protein>
<dbReference type="RefSeq" id="XP_007921392.1">
    <property type="nucleotide sequence ID" value="XM_007923201.1"/>
</dbReference>
<accession>N1QB47</accession>
<dbReference type="VEuPathDB" id="FungiDB:MYCFIDRAFT_192495"/>
<dbReference type="Proteomes" id="UP000016932">
    <property type="component" value="Unassembled WGS sequence"/>
</dbReference>
<dbReference type="HOGENOM" id="CLU_1619756_0_0_1"/>
<evidence type="ECO:0000313" key="2">
    <source>
        <dbReference type="Proteomes" id="UP000016932"/>
    </source>
</evidence>
<dbReference type="EMBL" id="KB446555">
    <property type="protein sequence ID" value="EME88288.1"/>
    <property type="molecule type" value="Genomic_DNA"/>
</dbReference>
<dbReference type="AlphaFoldDB" id="N1QB47"/>